<gene>
    <name evidence="2" type="ORF">B5M42_03865</name>
</gene>
<keyword evidence="1" id="KW-0175">Coiled coil</keyword>
<comment type="caution">
    <text evidence="2">The sequence shown here is derived from an EMBL/GenBank/DDBJ whole genome shotgun (WGS) entry which is preliminary data.</text>
</comment>
<proteinExistence type="predicted"/>
<accession>A0A4Y8Q932</accession>
<reference evidence="2 3" key="1">
    <citation type="submission" date="2017-03" db="EMBL/GenBank/DDBJ databases">
        <title>Isolation of Levoglucosan Utilizing Bacteria.</title>
        <authorList>
            <person name="Arya A.S."/>
        </authorList>
    </citation>
    <scope>NUCLEOTIDE SEQUENCE [LARGE SCALE GENOMIC DNA]</scope>
    <source>
        <strain evidence="2 3">MEC069</strain>
    </source>
</reference>
<dbReference type="EMBL" id="MYFO01000003">
    <property type="protein sequence ID" value="TFE90969.1"/>
    <property type="molecule type" value="Genomic_DNA"/>
</dbReference>
<dbReference type="OrthoDB" id="2678291at2"/>
<dbReference type="RefSeq" id="WP_134749913.1">
    <property type="nucleotide sequence ID" value="NZ_MYFO02000007.1"/>
</dbReference>
<organism evidence="2 3">
    <name type="scientific">Paenibacillus athensensis</name>
    <dbReference type="NCBI Taxonomy" id="1967502"/>
    <lineage>
        <taxon>Bacteria</taxon>
        <taxon>Bacillati</taxon>
        <taxon>Bacillota</taxon>
        <taxon>Bacilli</taxon>
        <taxon>Bacillales</taxon>
        <taxon>Paenibacillaceae</taxon>
        <taxon>Paenibacillus</taxon>
    </lineage>
</organism>
<evidence type="ECO:0000313" key="2">
    <source>
        <dbReference type="EMBL" id="TFE90969.1"/>
    </source>
</evidence>
<dbReference type="Proteomes" id="UP000298246">
    <property type="component" value="Unassembled WGS sequence"/>
</dbReference>
<keyword evidence="3" id="KW-1185">Reference proteome</keyword>
<evidence type="ECO:0000313" key="3">
    <source>
        <dbReference type="Proteomes" id="UP000298246"/>
    </source>
</evidence>
<evidence type="ECO:0000256" key="1">
    <source>
        <dbReference type="SAM" id="Coils"/>
    </source>
</evidence>
<protein>
    <submittedName>
        <fullName evidence="2">Uncharacterized protein</fullName>
    </submittedName>
</protein>
<dbReference type="AlphaFoldDB" id="A0A4Y8Q932"/>
<feature type="coiled-coil region" evidence="1">
    <location>
        <begin position="45"/>
        <end position="103"/>
    </location>
</feature>
<name>A0A4Y8Q932_9BACL</name>
<sequence length="161" mass="18527">MLKNPFSLFEQAEAGQERQELATRIRQEGHSCFRRFIDSFTAAIKAAQDGELERIEQLIAQAQELFPVPAEFSPSWQKIWDELLEMSANKRSVLEEISAAERDGEWQIIIDNPKAIQEVVCYPGLPFLDAANLYAYFRPQLAQNEYIRLQKIQTVIQKIGP</sequence>